<dbReference type="Gene3D" id="3.40.50.1820">
    <property type="entry name" value="alpha/beta hydrolase"/>
    <property type="match status" value="1"/>
</dbReference>
<evidence type="ECO:0000313" key="5">
    <source>
        <dbReference type="EMBL" id="TPP05073.1"/>
    </source>
</evidence>
<dbReference type="AlphaFoldDB" id="A0A504UJ15"/>
<reference evidence="5 6" key="1">
    <citation type="submission" date="2019-06" db="EMBL/GenBank/DDBJ databases">
        <title>Rhizobium sp. CL12 isolated from roots of soybean.</title>
        <authorList>
            <person name="Wang C."/>
        </authorList>
    </citation>
    <scope>NUCLEOTIDE SEQUENCE [LARGE SCALE GENOMIC DNA]</scope>
    <source>
        <strain evidence="5 6">CL12</strain>
    </source>
</reference>
<comment type="caution">
    <text evidence="5">The sequence shown here is derived from an EMBL/GenBank/DDBJ whole genome shotgun (WGS) entry which is preliminary data.</text>
</comment>
<dbReference type="GO" id="GO:0016042">
    <property type="term" value="P:lipid catabolic process"/>
    <property type="evidence" value="ECO:0007669"/>
    <property type="project" value="UniProtKB-KW"/>
</dbReference>
<dbReference type="PANTHER" id="PTHR10272">
    <property type="entry name" value="PLATELET-ACTIVATING FACTOR ACETYLHYDROLASE"/>
    <property type="match status" value="1"/>
</dbReference>
<dbReference type="InterPro" id="IPR029058">
    <property type="entry name" value="AB_hydrolase_fold"/>
</dbReference>
<keyword evidence="6" id="KW-1185">Reference proteome</keyword>
<protein>
    <submittedName>
        <fullName evidence="5">Alpha/beta fold hydrolase</fullName>
    </submittedName>
</protein>
<gene>
    <name evidence="5" type="ORF">FJQ55_21645</name>
</gene>
<feature type="domain" description="AB hydrolase-1" evidence="4">
    <location>
        <begin position="36"/>
        <end position="213"/>
    </location>
</feature>
<evidence type="ECO:0000313" key="6">
    <source>
        <dbReference type="Proteomes" id="UP000316429"/>
    </source>
</evidence>
<accession>A0A504UJ15</accession>
<dbReference type="OrthoDB" id="339159at2"/>
<name>A0A504UJ15_9HYPH</name>
<keyword evidence="3" id="KW-0443">Lipid metabolism</keyword>
<evidence type="ECO:0000259" key="4">
    <source>
        <dbReference type="Pfam" id="PF12697"/>
    </source>
</evidence>
<evidence type="ECO:0000256" key="3">
    <source>
        <dbReference type="ARBA" id="ARBA00023098"/>
    </source>
</evidence>
<dbReference type="PANTHER" id="PTHR10272:SF0">
    <property type="entry name" value="PLATELET-ACTIVATING FACTOR ACETYLHYDROLASE"/>
    <property type="match status" value="1"/>
</dbReference>
<evidence type="ECO:0000256" key="2">
    <source>
        <dbReference type="ARBA" id="ARBA00022963"/>
    </source>
</evidence>
<dbReference type="SUPFAM" id="SSF53474">
    <property type="entry name" value="alpha/beta-Hydrolases"/>
    <property type="match status" value="1"/>
</dbReference>
<keyword evidence="2" id="KW-0442">Lipid degradation</keyword>
<dbReference type="EMBL" id="VFYP01000006">
    <property type="protein sequence ID" value="TPP05073.1"/>
    <property type="molecule type" value="Genomic_DNA"/>
</dbReference>
<sequence length="298" mass="32151">MPVLSLRSIRLAAPERGDDLRVRVSAPIQGAALPVIVFSHGFGSSMDAYGPLVDYWAAEGFVVVQPTHLDSRRLALAQDDLRRRDFWRHRVADLTNVIDHLATICASVPGLAGRVDLECIAVAGHSFGAWAASMLLGARTKLDGVDRSDKRVSAGLLLAAGGLGGDSLTEMAIAQTPYLDTDFAGLDRPTLVVSGDDDYSPLTTRGPDWFRDPYLYSPGASALLTLYGSKHMLGGISGYGAAETDFEEPRHVALVQQSTTIFLRSILKPDPLGWQNFCESLNLEKGSLGEVESKNVNR</sequence>
<proteinExistence type="predicted"/>
<dbReference type="InterPro" id="IPR000073">
    <property type="entry name" value="AB_hydrolase_1"/>
</dbReference>
<dbReference type="GO" id="GO:0003847">
    <property type="term" value="F:1-alkyl-2-acetylglycerophosphocholine esterase activity"/>
    <property type="evidence" value="ECO:0007669"/>
    <property type="project" value="TreeGrafter"/>
</dbReference>
<organism evidence="5 6">
    <name type="scientific">Rhizobium glycinendophyticum</name>
    <dbReference type="NCBI Taxonomy" id="2589807"/>
    <lineage>
        <taxon>Bacteria</taxon>
        <taxon>Pseudomonadati</taxon>
        <taxon>Pseudomonadota</taxon>
        <taxon>Alphaproteobacteria</taxon>
        <taxon>Hyphomicrobiales</taxon>
        <taxon>Rhizobiaceae</taxon>
        <taxon>Rhizobium/Agrobacterium group</taxon>
        <taxon>Rhizobium</taxon>
    </lineage>
</organism>
<dbReference type="Proteomes" id="UP000316429">
    <property type="component" value="Unassembled WGS sequence"/>
</dbReference>
<dbReference type="Pfam" id="PF12697">
    <property type="entry name" value="Abhydrolase_6"/>
    <property type="match status" value="1"/>
</dbReference>
<evidence type="ECO:0000256" key="1">
    <source>
        <dbReference type="ARBA" id="ARBA00022801"/>
    </source>
</evidence>
<keyword evidence="1 5" id="KW-0378">Hydrolase</keyword>